<gene>
    <name evidence="1" type="ORF">HP552_05080</name>
</gene>
<accession>A0A7Y6BTE4</accession>
<dbReference type="RefSeq" id="WP_175394516.1">
    <property type="nucleotide sequence ID" value="NZ_JABMCB010000154.1"/>
</dbReference>
<reference evidence="1 2" key="1">
    <citation type="submission" date="2020-05" db="EMBL/GenBank/DDBJ databases">
        <title>Genome Sequencing of Type Strains.</title>
        <authorList>
            <person name="Lemaire J.F."/>
            <person name="Inderbitzin P."/>
            <person name="Gregorio O.A."/>
            <person name="Collins S.B."/>
            <person name="Wespe N."/>
            <person name="Knight-Connoni V."/>
        </authorList>
    </citation>
    <scope>NUCLEOTIDE SEQUENCE [LARGE SCALE GENOMIC DNA]</scope>
    <source>
        <strain evidence="1 2">LMG 21957</strain>
    </source>
</reference>
<keyword evidence="2" id="KW-1185">Reference proteome</keyword>
<organism evidence="1 2">
    <name type="scientific">Paenibacillus xylanilyticus</name>
    <dbReference type="NCBI Taxonomy" id="248903"/>
    <lineage>
        <taxon>Bacteria</taxon>
        <taxon>Bacillati</taxon>
        <taxon>Bacillota</taxon>
        <taxon>Bacilli</taxon>
        <taxon>Bacillales</taxon>
        <taxon>Paenibacillaceae</taxon>
        <taxon>Paenibacillus</taxon>
    </lineage>
</organism>
<evidence type="ECO:0000313" key="1">
    <source>
        <dbReference type="EMBL" id="NUU74612.1"/>
    </source>
</evidence>
<dbReference type="Proteomes" id="UP000526125">
    <property type="component" value="Unassembled WGS sequence"/>
</dbReference>
<proteinExistence type="predicted"/>
<comment type="caution">
    <text evidence="1">The sequence shown here is derived from an EMBL/GenBank/DDBJ whole genome shotgun (WGS) entry which is preliminary data.</text>
</comment>
<dbReference type="AlphaFoldDB" id="A0A7Y6BTE4"/>
<evidence type="ECO:0000313" key="2">
    <source>
        <dbReference type="Proteomes" id="UP000526125"/>
    </source>
</evidence>
<protein>
    <submittedName>
        <fullName evidence="1">Uncharacterized protein</fullName>
    </submittedName>
</protein>
<name>A0A7Y6BTE4_9BACL</name>
<dbReference type="EMBL" id="JABMCB010000154">
    <property type="protein sequence ID" value="NUU74612.1"/>
    <property type="molecule type" value="Genomic_DNA"/>
</dbReference>
<sequence length="93" mass="10704">MQYYPMPDHVRKQCNYRFSYTVIVSLFTSKAGIKDYLNKNVRINNDEKLGKDELTQRAASVVEGFVETLEEFNGYDSVQVAGITFASAYDKEF</sequence>